<dbReference type="Gene3D" id="3.40.1190.10">
    <property type="entry name" value="Mur-like, catalytic domain"/>
    <property type="match status" value="1"/>
</dbReference>
<feature type="domain" description="Mur ligase C-terminal" evidence="9">
    <location>
        <begin position="319"/>
        <end position="433"/>
    </location>
</feature>
<comment type="caution">
    <text evidence="11">The sequence shown here is derived from an EMBL/GenBank/DDBJ whole genome shotgun (WGS) entry which is preliminary data.</text>
</comment>
<comment type="function">
    <text evidence="7 8">Cell wall formation. Catalyzes the addition of glutamate to the nucleotide precursor UDP-N-acetylmuramoyl-L-alanine (UMA).</text>
</comment>
<protein>
    <recommendedName>
        <fullName evidence="7 8">UDP-N-acetylmuramoylalanine--D-glutamate ligase</fullName>
        <ecNumber evidence="7 8">6.3.2.9</ecNumber>
    </recommendedName>
    <alternativeName>
        <fullName evidence="7">D-glutamic acid-adding enzyme</fullName>
    </alternativeName>
    <alternativeName>
        <fullName evidence="7">UDP-N-acetylmuramoyl-L-alanyl-D-glutamate synthetase</fullName>
    </alternativeName>
</protein>
<dbReference type="NCBIfam" id="TIGR01087">
    <property type="entry name" value="murD"/>
    <property type="match status" value="1"/>
</dbReference>
<dbReference type="Pfam" id="PF02875">
    <property type="entry name" value="Mur_ligase_C"/>
    <property type="match status" value="1"/>
</dbReference>
<reference evidence="11 12" key="1">
    <citation type="submission" date="2023-03" db="EMBL/GenBank/DDBJ databases">
        <title>Fodinicurvata sp. CAU 1616 isolated from sea sendiment.</title>
        <authorList>
            <person name="Kim W."/>
        </authorList>
    </citation>
    <scope>NUCLEOTIDE SEQUENCE [LARGE SCALE GENOMIC DNA]</scope>
    <source>
        <strain evidence="11 12">CAU 1616</strain>
    </source>
</reference>
<dbReference type="PANTHER" id="PTHR43692">
    <property type="entry name" value="UDP-N-ACETYLMURAMOYLALANINE--D-GLUTAMATE LIGASE"/>
    <property type="match status" value="1"/>
</dbReference>
<evidence type="ECO:0000256" key="2">
    <source>
        <dbReference type="ARBA" id="ARBA00004752"/>
    </source>
</evidence>
<keyword evidence="3 7" id="KW-0963">Cytoplasm</keyword>
<evidence type="ECO:0000256" key="5">
    <source>
        <dbReference type="ARBA" id="ARBA00022741"/>
    </source>
</evidence>
<dbReference type="Gene3D" id="3.90.190.20">
    <property type="entry name" value="Mur ligase, C-terminal domain"/>
    <property type="match status" value="1"/>
</dbReference>
<dbReference type="SUPFAM" id="SSF53623">
    <property type="entry name" value="MurD-like peptide ligases, catalytic domain"/>
    <property type="match status" value="1"/>
</dbReference>
<comment type="pathway">
    <text evidence="2 7 8">Cell wall biogenesis; peptidoglycan biosynthesis.</text>
</comment>
<keyword evidence="7 8" id="KW-0132">Cell division</keyword>
<dbReference type="HAMAP" id="MF_00639">
    <property type="entry name" value="MurD"/>
    <property type="match status" value="1"/>
</dbReference>
<evidence type="ECO:0000256" key="6">
    <source>
        <dbReference type="ARBA" id="ARBA00022840"/>
    </source>
</evidence>
<evidence type="ECO:0000256" key="1">
    <source>
        <dbReference type="ARBA" id="ARBA00004496"/>
    </source>
</evidence>
<dbReference type="Proteomes" id="UP001215503">
    <property type="component" value="Unassembled WGS sequence"/>
</dbReference>
<keyword evidence="4 7" id="KW-0436">Ligase</keyword>
<dbReference type="Pfam" id="PF08245">
    <property type="entry name" value="Mur_ligase_M"/>
    <property type="match status" value="1"/>
</dbReference>
<dbReference type="EC" id="6.3.2.9" evidence="7 8"/>
<dbReference type="SUPFAM" id="SSF51984">
    <property type="entry name" value="MurCD N-terminal domain"/>
    <property type="match status" value="1"/>
</dbReference>
<dbReference type="Gene3D" id="3.40.50.720">
    <property type="entry name" value="NAD(P)-binding Rossmann-like Domain"/>
    <property type="match status" value="1"/>
</dbReference>
<dbReference type="InterPro" id="IPR005762">
    <property type="entry name" value="MurD"/>
</dbReference>
<keyword evidence="5 7" id="KW-0547">Nucleotide-binding</keyword>
<feature type="binding site" evidence="7">
    <location>
        <begin position="117"/>
        <end position="123"/>
    </location>
    <ligand>
        <name>ATP</name>
        <dbReference type="ChEBI" id="CHEBI:30616"/>
    </ligand>
</feature>
<keyword evidence="7 8" id="KW-0573">Peptidoglycan synthesis</keyword>
<evidence type="ECO:0000313" key="11">
    <source>
        <dbReference type="EMBL" id="MDF2097219.1"/>
    </source>
</evidence>
<dbReference type="RefSeq" id="WP_275823998.1">
    <property type="nucleotide sequence ID" value="NZ_JARHUD010000010.1"/>
</dbReference>
<comment type="subcellular location">
    <subcellularLocation>
        <location evidence="1 7 8">Cytoplasm</location>
    </subcellularLocation>
</comment>
<dbReference type="GO" id="GO:0008764">
    <property type="term" value="F:UDP-N-acetylmuramoylalanine-D-glutamate ligase activity"/>
    <property type="evidence" value="ECO:0007669"/>
    <property type="project" value="UniProtKB-EC"/>
</dbReference>
<proteinExistence type="inferred from homology"/>
<dbReference type="InterPro" id="IPR036615">
    <property type="entry name" value="Mur_ligase_C_dom_sf"/>
</dbReference>
<dbReference type="SUPFAM" id="SSF53244">
    <property type="entry name" value="MurD-like peptide ligases, peptide-binding domain"/>
    <property type="match status" value="1"/>
</dbReference>
<keyword evidence="12" id="KW-1185">Reference proteome</keyword>
<organism evidence="11 12">
    <name type="scientific">Aquibaculum arenosum</name>
    <dbReference type="NCBI Taxonomy" id="3032591"/>
    <lineage>
        <taxon>Bacteria</taxon>
        <taxon>Pseudomonadati</taxon>
        <taxon>Pseudomonadota</taxon>
        <taxon>Alphaproteobacteria</taxon>
        <taxon>Rhodospirillales</taxon>
        <taxon>Rhodovibrionaceae</taxon>
        <taxon>Aquibaculum</taxon>
    </lineage>
</organism>
<evidence type="ECO:0000256" key="4">
    <source>
        <dbReference type="ARBA" id="ARBA00022598"/>
    </source>
</evidence>
<keyword evidence="7 8" id="KW-0131">Cell cycle</keyword>
<dbReference type="InterPro" id="IPR036565">
    <property type="entry name" value="Mur-like_cat_sf"/>
</dbReference>
<gene>
    <name evidence="7 11" type="primary">murD</name>
    <name evidence="11" type="ORF">P2G67_14660</name>
</gene>
<dbReference type="EMBL" id="JARHUD010000010">
    <property type="protein sequence ID" value="MDF2097219.1"/>
    <property type="molecule type" value="Genomic_DNA"/>
</dbReference>
<dbReference type="InterPro" id="IPR013221">
    <property type="entry name" value="Mur_ligase_cen"/>
</dbReference>
<evidence type="ECO:0000313" key="12">
    <source>
        <dbReference type="Proteomes" id="UP001215503"/>
    </source>
</evidence>
<accession>A0ABT5YQI2</accession>
<dbReference type="PANTHER" id="PTHR43692:SF1">
    <property type="entry name" value="UDP-N-ACETYLMURAMOYLALANINE--D-GLUTAMATE LIGASE"/>
    <property type="match status" value="1"/>
</dbReference>
<comment type="catalytic activity">
    <reaction evidence="7 8">
        <text>UDP-N-acetyl-alpha-D-muramoyl-L-alanine + D-glutamate + ATP = UDP-N-acetyl-alpha-D-muramoyl-L-alanyl-D-glutamate + ADP + phosphate + H(+)</text>
        <dbReference type="Rhea" id="RHEA:16429"/>
        <dbReference type="ChEBI" id="CHEBI:15378"/>
        <dbReference type="ChEBI" id="CHEBI:29986"/>
        <dbReference type="ChEBI" id="CHEBI:30616"/>
        <dbReference type="ChEBI" id="CHEBI:43474"/>
        <dbReference type="ChEBI" id="CHEBI:83898"/>
        <dbReference type="ChEBI" id="CHEBI:83900"/>
        <dbReference type="ChEBI" id="CHEBI:456216"/>
        <dbReference type="EC" id="6.3.2.9"/>
    </reaction>
</comment>
<feature type="domain" description="Mur ligase central" evidence="10">
    <location>
        <begin position="115"/>
        <end position="297"/>
    </location>
</feature>
<evidence type="ECO:0000259" key="10">
    <source>
        <dbReference type="Pfam" id="PF08245"/>
    </source>
</evidence>
<name>A0ABT5YQI2_9PROT</name>
<evidence type="ECO:0000256" key="3">
    <source>
        <dbReference type="ARBA" id="ARBA00022490"/>
    </source>
</evidence>
<comment type="similarity">
    <text evidence="7">Belongs to the MurCDEF family.</text>
</comment>
<dbReference type="InterPro" id="IPR004101">
    <property type="entry name" value="Mur_ligase_C"/>
</dbReference>
<evidence type="ECO:0000259" key="9">
    <source>
        <dbReference type="Pfam" id="PF02875"/>
    </source>
</evidence>
<sequence length="462" mass="49956">MISLPFMYSYVVAVLGLGRSGMATAKALMANGAEVWAWDDDEDVRARAREQDIPLVDLHQANWLEPVTLVISPGIPHRFPEPHPVAKLAREAGVEIICDVELLGRAQPDARYVGITGTNGKSTTTAAIGHVLEMARRRVETGGNLGRPVLEFEPMQPDGFYVLELSSYQMELTLSITFDIAVLLNITPDHLDRHGGLEGYVAAKRNIFRRQTSPRTAIIGIDDPICREIWEDLKRAGDQVIWPISGEGRVEGGVYAEDGLLWDETDGKRVAALPLSELPQLPGRHNWQNAAAAYAAAKAAGVDPAIATACLRSFPGLAHRQEKVTEIDGVTFVNDSKATNADATAKALACYEPIYWIAGGRAKEGGLSGLEKSLGRVARAFLIGEAAEPFAKALEGRVDSEVCDDLDTAVRQAFAAARRDGREGAVVLLSPACASFDQFKNFEVRGEAFKAAVRALAEKETG</sequence>
<evidence type="ECO:0000256" key="7">
    <source>
        <dbReference type="HAMAP-Rule" id="MF_00639"/>
    </source>
</evidence>
<evidence type="ECO:0000256" key="8">
    <source>
        <dbReference type="RuleBase" id="RU003664"/>
    </source>
</evidence>
<keyword evidence="7 8" id="KW-0961">Cell wall biogenesis/degradation</keyword>
<keyword evidence="7 8" id="KW-0133">Cell shape</keyword>
<keyword evidence="6 7" id="KW-0067">ATP-binding</keyword>